<evidence type="ECO:0000313" key="2">
    <source>
        <dbReference type="Proteomes" id="UP000041254"/>
    </source>
</evidence>
<dbReference type="EMBL" id="CDMY01000332">
    <property type="protein sequence ID" value="CEM02668.1"/>
    <property type="molecule type" value="Genomic_DNA"/>
</dbReference>
<dbReference type="AlphaFoldDB" id="A0A0G4EWM9"/>
<sequence length="86" mass="9514">MRQTTNYRRSIRASVLEELPADRLGLVGVGNHTYRRVRLLLDLVVASLCLCRVVPARPPMQISTTTTTATTRLLQTPTGAPTRLPT</sequence>
<proteinExistence type="predicted"/>
<reference evidence="1 2" key="1">
    <citation type="submission" date="2014-11" db="EMBL/GenBank/DDBJ databases">
        <authorList>
            <person name="Zhu J."/>
            <person name="Qi W."/>
            <person name="Song R."/>
        </authorList>
    </citation>
    <scope>NUCLEOTIDE SEQUENCE [LARGE SCALE GENOMIC DNA]</scope>
</reference>
<dbReference type="InParanoid" id="A0A0G4EWM9"/>
<name>A0A0G4EWM9_VITBC</name>
<protein>
    <submittedName>
        <fullName evidence="1">Uncharacterized protein</fullName>
    </submittedName>
</protein>
<dbReference type="Proteomes" id="UP000041254">
    <property type="component" value="Unassembled WGS sequence"/>
</dbReference>
<organism evidence="1 2">
    <name type="scientific">Vitrella brassicaformis (strain CCMP3155)</name>
    <dbReference type="NCBI Taxonomy" id="1169540"/>
    <lineage>
        <taxon>Eukaryota</taxon>
        <taxon>Sar</taxon>
        <taxon>Alveolata</taxon>
        <taxon>Colpodellida</taxon>
        <taxon>Vitrellaceae</taxon>
        <taxon>Vitrella</taxon>
    </lineage>
</organism>
<accession>A0A0G4EWM9</accession>
<keyword evidence="2" id="KW-1185">Reference proteome</keyword>
<evidence type="ECO:0000313" key="1">
    <source>
        <dbReference type="EMBL" id="CEM02668.1"/>
    </source>
</evidence>
<gene>
    <name evidence="1" type="ORF">Vbra_8400</name>
</gene>
<dbReference type="VEuPathDB" id="CryptoDB:Vbra_8400"/>